<name>A0ABU8E850_9ACTN</name>
<keyword evidence="1" id="KW-0472">Membrane</keyword>
<keyword evidence="1" id="KW-0812">Transmembrane</keyword>
<accession>A0ABU8E850</accession>
<evidence type="ECO:0000256" key="1">
    <source>
        <dbReference type="SAM" id="Phobius"/>
    </source>
</evidence>
<keyword evidence="1" id="KW-1133">Transmembrane helix</keyword>
<comment type="caution">
    <text evidence="2">The sequence shown here is derived from an EMBL/GenBank/DDBJ whole genome shotgun (WGS) entry which is preliminary data.</text>
</comment>
<gene>
    <name evidence="2" type="ORF">UXQ13_15225</name>
</gene>
<sequence length="57" mass="5807">MFAVLGISVVRGWTPVVDPWIALGGTLLGVVLGLLAGGIPARRAARIEPVDALRGGT</sequence>
<dbReference type="EMBL" id="JBAPLV010000016">
    <property type="protein sequence ID" value="MEI4279821.1"/>
    <property type="molecule type" value="Genomic_DNA"/>
</dbReference>
<keyword evidence="3" id="KW-1185">Reference proteome</keyword>
<dbReference type="RefSeq" id="WP_225233973.1">
    <property type="nucleotide sequence ID" value="NZ_JBAPLV010000016.1"/>
</dbReference>
<dbReference type="Proteomes" id="UP001373496">
    <property type="component" value="Unassembled WGS sequence"/>
</dbReference>
<protein>
    <recommendedName>
        <fullName evidence="4">ABC transporter permease</fullName>
    </recommendedName>
</protein>
<organism evidence="2 3">
    <name type="scientific">Klenkia terrae</name>
    <dbReference type="NCBI Taxonomy" id="1052259"/>
    <lineage>
        <taxon>Bacteria</taxon>
        <taxon>Bacillati</taxon>
        <taxon>Actinomycetota</taxon>
        <taxon>Actinomycetes</taxon>
        <taxon>Geodermatophilales</taxon>
        <taxon>Geodermatophilaceae</taxon>
        <taxon>Klenkia</taxon>
    </lineage>
</organism>
<evidence type="ECO:0008006" key="4">
    <source>
        <dbReference type="Google" id="ProtNLM"/>
    </source>
</evidence>
<proteinExistence type="predicted"/>
<reference evidence="2 3" key="1">
    <citation type="submission" date="2024-03" db="EMBL/GenBank/DDBJ databases">
        <title>Draft genome sequence of Klenkia terrae.</title>
        <authorList>
            <person name="Duangmal K."/>
            <person name="Chantavorakit T."/>
        </authorList>
    </citation>
    <scope>NUCLEOTIDE SEQUENCE [LARGE SCALE GENOMIC DNA]</scope>
    <source>
        <strain evidence="2 3">JCM 17786</strain>
    </source>
</reference>
<feature type="transmembrane region" description="Helical" evidence="1">
    <location>
        <begin position="20"/>
        <end position="39"/>
    </location>
</feature>
<evidence type="ECO:0000313" key="2">
    <source>
        <dbReference type="EMBL" id="MEI4279821.1"/>
    </source>
</evidence>
<evidence type="ECO:0000313" key="3">
    <source>
        <dbReference type="Proteomes" id="UP001373496"/>
    </source>
</evidence>